<dbReference type="PANTHER" id="PTHR42837">
    <property type="entry name" value="REGULATOR OF SIGMA-E PROTEASE RSEP"/>
    <property type="match status" value="1"/>
</dbReference>
<keyword evidence="7" id="KW-0862">Zinc</keyword>
<evidence type="ECO:0000256" key="5">
    <source>
        <dbReference type="ARBA" id="ARBA00022692"/>
    </source>
</evidence>
<dbReference type="CDD" id="cd06163">
    <property type="entry name" value="S2P-M50_PDZ_RseP-like"/>
    <property type="match status" value="1"/>
</dbReference>
<proteinExistence type="inferred from homology"/>
<keyword evidence="10 12" id="KW-0472">Membrane</keyword>
<keyword evidence="5 12" id="KW-0812">Transmembrane</keyword>
<dbReference type="InterPro" id="IPR041489">
    <property type="entry name" value="PDZ_6"/>
</dbReference>
<evidence type="ECO:0000256" key="12">
    <source>
        <dbReference type="SAM" id="Phobius"/>
    </source>
</evidence>
<name>A0ABS4THF1_9PSEU</name>
<evidence type="ECO:0000256" key="7">
    <source>
        <dbReference type="ARBA" id="ARBA00022833"/>
    </source>
</evidence>
<protein>
    <submittedName>
        <fullName evidence="14">Membrane-associated protease RseP (Regulator of RpoE activity)</fullName>
    </submittedName>
</protein>
<dbReference type="PANTHER" id="PTHR42837:SF2">
    <property type="entry name" value="MEMBRANE METALLOPROTEASE ARASP2, CHLOROPLASTIC-RELATED"/>
    <property type="match status" value="1"/>
</dbReference>
<evidence type="ECO:0000256" key="10">
    <source>
        <dbReference type="ARBA" id="ARBA00023136"/>
    </source>
</evidence>
<evidence type="ECO:0000256" key="11">
    <source>
        <dbReference type="SAM" id="MobiDB-lite"/>
    </source>
</evidence>
<evidence type="ECO:0000313" key="15">
    <source>
        <dbReference type="Proteomes" id="UP001519332"/>
    </source>
</evidence>
<dbReference type="EMBL" id="JAGINW010000001">
    <property type="protein sequence ID" value="MBP2323851.1"/>
    <property type="molecule type" value="Genomic_DNA"/>
</dbReference>
<dbReference type="Pfam" id="PF02163">
    <property type="entry name" value="Peptidase_M50"/>
    <property type="match status" value="1"/>
</dbReference>
<feature type="domain" description="PDZ" evidence="13">
    <location>
        <begin position="156"/>
        <end position="207"/>
    </location>
</feature>
<organism evidence="14 15">
    <name type="scientific">Kibdelosporangium banguiense</name>
    <dbReference type="NCBI Taxonomy" id="1365924"/>
    <lineage>
        <taxon>Bacteria</taxon>
        <taxon>Bacillati</taxon>
        <taxon>Actinomycetota</taxon>
        <taxon>Actinomycetes</taxon>
        <taxon>Pseudonocardiales</taxon>
        <taxon>Pseudonocardiaceae</taxon>
        <taxon>Kibdelosporangium</taxon>
    </lineage>
</organism>
<comment type="caution">
    <text evidence="14">The sequence shown here is derived from an EMBL/GenBank/DDBJ whole genome shotgun (WGS) entry which is preliminary data.</text>
</comment>
<evidence type="ECO:0000256" key="2">
    <source>
        <dbReference type="ARBA" id="ARBA00004141"/>
    </source>
</evidence>
<evidence type="ECO:0000256" key="9">
    <source>
        <dbReference type="ARBA" id="ARBA00023049"/>
    </source>
</evidence>
<evidence type="ECO:0000313" key="14">
    <source>
        <dbReference type="EMBL" id="MBP2323851.1"/>
    </source>
</evidence>
<comment type="similarity">
    <text evidence="3">Belongs to the peptidase M50B family.</text>
</comment>
<feature type="compositionally biased region" description="Polar residues" evidence="11">
    <location>
        <begin position="141"/>
        <end position="159"/>
    </location>
</feature>
<dbReference type="InterPro" id="IPR004387">
    <property type="entry name" value="Pept_M50_Zn"/>
</dbReference>
<evidence type="ECO:0000256" key="4">
    <source>
        <dbReference type="ARBA" id="ARBA00022670"/>
    </source>
</evidence>
<dbReference type="InterPro" id="IPR001478">
    <property type="entry name" value="PDZ"/>
</dbReference>
<dbReference type="Pfam" id="PF17820">
    <property type="entry name" value="PDZ_6"/>
    <property type="match status" value="1"/>
</dbReference>
<keyword evidence="15" id="KW-1185">Reference proteome</keyword>
<feature type="region of interest" description="Disordered" evidence="11">
    <location>
        <begin position="141"/>
        <end position="165"/>
    </location>
</feature>
<evidence type="ECO:0000256" key="1">
    <source>
        <dbReference type="ARBA" id="ARBA00001947"/>
    </source>
</evidence>
<dbReference type="RefSeq" id="WP_209640791.1">
    <property type="nucleotide sequence ID" value="NZ_JAGINW010000001.1"/>
</dbReference>
<keyword evidence="4 14" id="KW-0645">Protease</keyword>
<comment type="cofactor">
    <cofactor evidence="1">
        <name>Zn(2+)</name>
        <dbReference type="ChEBI" id="CHEBI:29105"/>
    </cofactor>
</comment>
<dbReference type="InterPro" id="IPR008915">
    <property type="entry name" value="Peptidase_M50"/>
</dbReference>
<dbReference type="GO" id="GO:0008233">
    <property type="term" value="F:peptidase activity"/>
    <property type="evidence" value="ECO:0007669"/>
    <property type="project" value="UniProtKB-KW"/>
</dbReference>
<sequence length="403" mass="43791">MELIFGIVLFALGIGLSVALHEAGHMFTAKWFGMKVRRYFIGFGPKIFSFKRGETEYGLKAIPGGGFCDIAGMTAMDELTPDEEKRAMWRYPAWKRVVVMVAGSISHFILGFILLYILAASMGLPNLVDKPVIASTSCVQNDTLNQDPNTPRPQCSPSDRSPARDAGLQAGDLVVAVNGKDTKTFSDLRATLKPLSGPQQITVERDGQDRTFTVDVAVAQRLAQKGDQRVLDPQGSIGVFQERIFEYNAWNAVGGTVGFTGDMFVKTWEGLMRFPERLPAVVKAIGGGERDPDTPISVVGASRLGGEAIERGLWDLVLLLLASLNFFIGVFNLLPLLPLDGGHVAVIVYEKVRNAFRRMRGKPAGGPVDYTKLMGLTMVVVFIGGAVMLLTITADIVNPITLN</sequence>
<keyword evidence="9" id="KW-0482">Metalloprotease</keyword>
<feature type="transmembrane region" description="Helical" evidence="12">
    <location>
        <begin position="373"/>
        <end position="397"/>
    </location>
</feature>
<dbReference type="PROSITE" id="PS50106">
    <property type="entry name" value="PDZ"/>
    <property type="match status" value="1"/>
</dbReference>
<evidence type="ECO:0000259" key="13">
    <source>
        <dbReference type="PROSITE" id="PS50106"/>
    </source>
</evidence>
<accession>A0ABS4THF1</accession>
<comment type="subcellular location">
    <subcellularLocation>
        <location evidence="2">Membrane</location>
        <topology evidence="2">Multi-pass membrane protein</topology>
    </subcellularLocation>
</comment>
<dbReference type="Proteomes" id="UP001519332">
    <property type="component" value="Unassembled WGS sequence"/>
</dbReference>
<keyword evidence="8 12" id="KW-1133">Transmembrane helix</keyword>
<gene>
    <name evidence="14" type="ORF">JOF56_004236</name>
</gene>
<evidence type="ECO:0000256" key="3">
    <source>
        <dbReference type="ARBA" id="ARBA00007931"/>
    </source>
</evidence>
<evidence type="ECO:0000256" key="6">
    <source>
        <dbReference type="ARBA" id="ARBA00022801"/>
    </source>
</evidence>
<reference evidence="14 15" key="1">
    <citation type="submission" date="2021-03" db="EMBL/GenBank/DDBJ databases">
        <title>Sequencing the genomes of 1000 actinobacteria strains.</title>
        <authorList>
            <person name="Klenk H.-P."/>
        </authorList>
    </citation>
    <scope>NUCLEOTIDE SEQUENCE [LARGE SCALE GENOMIC DNA]</scope>
    <source>
        <strain evidence="14 15">DSM 46670</strain>
    </source>
</reference>
<keyword evidence="6" id="KW-0378">Hydrolase</keyword>
<evidence type="ECO:0000256" key="8">
    <source>
        <dbReference type="ARBA" id="ARBA00022989"/>
    </source>
</evidence>
<dbReference type="InterPro" id="IPR036034">
    <property type="entry name" value="PDZ_sf"/>
</dbReference>
<feature type="transmembrane region" description="Helical" evidence="12">
    <location>
        <begin position="97"/>
        <end position="118"/>
    </location>
</feature>
<dbReference type="SUPFAM" id="SSF50156">
    <property type="entry name" value="PDZ domain-like"/>
    <property type="match status" value="1"/>
</dbReference>
<dbReference type="GO" id="GO:0006508">
    <property type="term" value="P:proteolysis"/>
    <property type="evidence" value="ECO:0007669"/>
    <property type="project" value="UniProtKB-KW"/>
</dbReference>
<dbReference type="Gene3D" id="2.30.42.10">
    <property type="match status" value="1"/>
</dbReference>